<dbReference type="InterPro" id="IPR001623">
    <property type="entry name" value="DnaJ_domain"/>
</dbReference>
<protein>
    <recommendedName>
        <fullName evidence="1">J domain-containing protein</fullName>
    </recommendedName>
</protein>
<accession>A0A067DHB1</accession>
<feature type="domain" description="J" evidence="1">
    <location>
        <begin position="4"/>
        <end position="75"/>
    </location>
</feature>
<dbReference type="InterPro" id="IPR036869">
    <property type="entry name" value="J_dom_sf"/>
</dbReference>
<dbReference type="PANTHER" id="PTHR45168">
    <property type="entry name" value="DNAJ HOMOLOG SUBFAMILY B MEMBER 2"/>
    <property type="match status" value="1"/>
</dbReference>
<dbReference type="PRINTS" id="PR00625">
    <property type="entry name" value="JDOMAIN"/>
</dbReference>
<dbReference type="EMBL" id="KK789002">
    <property type="protein sequence ID" value="KDO38016.1"/>
    <property type="molecule type" value="Genomic_DNA"/>
</dbReference>
<dbReference type="Proteomes" id="UP000027120">
    <property type="component" value="Unassembled WGS sequence"/>
</dbReference>
<dbReference type="Gene3D" id="1.10.287.110">
    <property type="entry name" value="DnaJ domain"/>
    <property type="match status" value="1"/>
</dbReference>
<dbReference type="GO" id="GO:0030544">
    <property type="term" value="F:Hsp70 protein binding"/>
    <property type="evidence" value="ECO:0007669"/>
    <property type="project" value="InterPro"/>
</dbReference>
<dbReference type="PANTHER" id="PTHR45168:SF3">
    <property type="entry name" value="DNAJ HEAT SHOCK PROTEIN FAMILY (HSP40) MEMBER B2"/>
    <property type="match status" value="1"/>
</dbReference>
<dbReference type="STRING" id="2711.A0A067DHB1"/>
<dbReference type="SMR" id="A0A067DHB1"/>
<dbReference type="Pfam" id="PF00226">
    <property type="entry name" value="DnaJ"/>
    <property type="match status" value="1"/>
</dbReference>
<gene>
    <name evidence="2" type="ORF">CISIN_1g047025mg</name>
</gene>
<organism evidence="2 3">
    <name type="scientific">Citrus sinensis</name>
    <name type="common">Sweet orange</name>
    <name type="synonym">Citrus aurantium var. sinensis</name>
    <dbReference type="NCBI Taxonomy" id="2711"/>
    <lineage>
        <taxon>Eukaryota</taxon>
        <taxon>Viridiplantae</taxon>
        <taxon>Streptophyta</taxon>
        <taxon>Embryophyta</taxon>
        <taxon>Tracheophyta</taxon>
        <taxon>Spermatophyta</taxon>
        <taxon>Magnoliopsida</taxon>
        <taxon>eudicotyledons</taxon>
        <taxon>Gunneridae</taxon>
        <taxon>Pentapetalae</taxon>
        <taxon>rosids</taxon>
        <taxon>malvids</taxon>
        <taxon>Sapindales</taxon>
        <taxon>Rutaceae</taxon>
        <taxon>Aurantioideae</taxon>
        <taxon>Citrus</taxon>
    </lineage>
</organism>
<keyword evidence="3" id="KW-1185">Reference proteome</keyword>
<dbReference type="PROSITE" id="PS50076">
    <property type="entry name" value="DNAJ_2"/>
    <property type="match status" value="1"/>
</dbReference>
<dbReference type="SUPFAM" id="SSF46565">
    <property type="entry name" value="Chaperone J-domain"/>
    <property type="match status" value="1"/>
</dbReference>
<reference evidence="2 3" key="1">
    <citation type="submission" date="2014-04" db="EMBL/GenBank/DDBJ databases">
        <authorList>
            <consortium name="International Citrus Genome Consortium"/>
            <person name="Gmitter F."/>
            <person name="Chen C."/>
            <person name="Farmerie W."/>
            <person name="Harkins T."/>
            <person name="Desany B."/>
            <person name="Mohiuddin M."/>
            <person name="Kodira C."/>
            <person name="Borodovsky M."/>
            <person name="Lomsadze A."/>
            <person name="Burns P."/>
            <person name="Jenkins J."/>
            <person name="Prochnik S."/>
            <person name="Shu S."/>
            <person name="Chapman J."/>
            <person name="Pitluck S."/>
            <person name="Schmutz J."/>
            <person name="Rokhsar D."/>
        </authorList>
    </citation>
    <scope>NUCLEOTIDE SEQUENCE</scope>
</reference>
<evidence type="ECO:0000313" key="3">
    <source>
        <dbReference type="Proteomes" id="UP000027120"/>
    </source>
</evidence>
<evidence type="ECO:0000259" key="1">
    <source>
        <dbReference type="PROSITE" id="PS50076"/>
    </source>
</evidence>
<dbReference type="InterPro" id="IPR043183">
    <property type="entry name" value="DNJB2/6-like"/>
</dbReference>
<proteinExistence type="predicted"/>
<dbReference type="AlphaFoldDB" id="A0A067DHB1"/>
<dbReference type="SMART" id="SM00271">
    <property type="entry name" value="DnaJ"/>
    <property type="match status" value="1"/>
</dbReference>
<evidence type="ECO:0000313" key="2">
    <source>
        <dbReference type="EMBL" id="KDO38016.1"/>
    </source>
</evidence>
<sequence>MGADYYKILGVDRNASCDDLKKAYEKMAAKWNPDKYPDNKKEAEAKLNRVCEAYEIVSDQVRCKLQKGPRLNPYGGIQGLKWDFG</sequence>
<dbReference type="GO" id="GO:0051082">
    <property type="term" value="F:unfolded protein binding"/>
    <property type="evidence" value="ECO:0007669"/>
    <property type="project" value="InterPro"/>
</dbReference>
<name>A0A067DHB1_CITSI</name>
<dbReference type="CDD" id="cd06257">
    <property type="entry name" value="DnaJ"/>
    <property type="match status" value="1"/>
</dbReference>